<dbReference type="Proteomes" id="UP000584642">
    <property type="component" value="Unassembled WGS sequence"/>
</dbReference>
<comment type="caution">
    <text evidence="1">The sequence shown here is derived from an EMBL/GenBank/DDBJ whole genome shotgun (WGS) entry which is preliminary data.</text>
</comment>
<dbReference type="RefSeq" id="WP_180281049.1">
    <property type="nucleotide sequence ID" value="NZ_JABFDB010000002.1"/>
</dbReference>
<keyword evidence="2" id="KW-1185">Reference proteome</keyword>
<organism evidence="1 2">
    <name type="scientific">Azospirillum oleiclasticum</name>
    <dbReference type="NCBI Taxonomy" id="2735135"/>
    <lineage>
        <taxon>Bacteria</taxon>
        <taxon>Pseudomonadati</taxon>
        <taxon>Pseudomonadota</taxon>
        <taxon>Alphaproteobacteria</taxon>
        <taxon>Rhodospirillales</taxon>
        <taxon>Azospirillaceae</taxon>
        <taxon>Azospirillum</taxon>
    </lineage>
</organism>
<dbReference type="EMBL" id="JABFDB010000002">
    <property type="protein sequence ID" value="NYZ19289.1"/>
    <property type="molecule type" value="Genomic_DNA"/>
</dbReference>
<evidence type="ECO:0008006" key="3">
    <source>
        <dbReference type="Google" id="ProtNLM"/>
    </source>
</evidence>
<evidence type="ECO:0000313" key="1">
    <source>
        <dbReference type="EMBL" id="NYZ19289.1"/>
    </source>
</evidence>
<name>A0ABX2T4N5_9PROT</name>
<evidence type="ECO:0000313" key="2">
    <source>
        <dbReference type="Proteomes" id="UP000584642"/>
    </source>
</evidence>
<sequence>MAEKLGFVKKQKEVTKTSSPFIPFEFDPLVSEIDGAHLFYSKIADGVQVNWPLAGCDIVLPEGDYFPNLSKIEERNKNNFKAHGFTGFSIGNYHEFFINSEQRNFVCFKSGELEITFGTATPIAAIVFQSHYKERYYGEWSMIESVRIVGADFDEAEQAFINSCIYFEEHFRYVPELLAINEAEIGSLDECADGSDCEIIKVPPIVSNIEPLRFFYSGLVQYDDMSACIYFYRVIEYYSFFENANQIKGMRNDHNISDADFSKRIVDLLSKDEKATIFKTINKIVDKDILDEACSHGVIKSPQENLLNEAIYALRNSIVHGKFSYGYTLRSGSAIEIDAFILSCRKILKTLAKRALERFGSKKII</sequence>
<proteinExistence type="predicted"/>
<reference evidence="1 2" key="1">
    <citation type="submission" date="2020-05" db="EMBL/GenBank/DDBJ databases">
        <title>Azospirillum oleiclasticum sp. nov, a nitrogen-fixing and heavy crude oil-emulsifying bacterium isolated from the crude oil of Yumen Oilfield.</title>
        <authorList>
            <person name="Wu D."/>
            <person name="Cai M."/>
            <person name="Zhang X."/>
        </authorList>
    </citation>
    <scope>NUCLEOTIDE SEQUENCE [LARGE SCALE GENOMIC DNA]</scope>
    <source>
        <strain evidence="1 2">ROY-1-1-2</strain>
    </source>
</reference>
<protein>
    <recommendedName>
        <fullName evidence="3">Apea-like HEPN domain-containing protein</fullName>
    </recommendedName>
</protein>
<gene>
    <name evidence="1" type="ORF">HND93_06160</name>
</gene>
<accession>A0ABX2T4N5</accession>